<feature type="signal peptide" evidence="2">
    <location>
        <begin position="1"/>
        <end position="22"/>
    </location>
</feature>
<comment type="caution">
    <text evidence="4">The sequence shown here is derived from an EMBL/GenBank/DDBJ whole genome shotgun (WGS) entry which is preliminary data.</text>
</comment>
<feature type="chain" id="PRO_5021323052" evidence="2">
    <location>
        <begin position="23"/>
        <end position="611"/>
    </location>
</feature>
<accession>A0A507SK48</accession>
<gene>
    <name evidence="4" type="ORF">E1I18_03250</name>
</gene>
<organism evidence="4 5">
    <name type="scientific">Mycoplasmopsis mucosicanis</name>
    <dbReference type="NCBI Taxonomy" id="458208"/>
    <lineage>
        <taxon>Bacteria</taxon>
        <taxon>Bacillati</taxon>
        <taxon>Mycoplasmatota</taxon>
        <taxon>Mycoplasmoidales</taxon>
        <taxon>Metamycoplasmataceae</taxon>
        <taxon>Mycoplasmopsis</taxon>
    </lineage>
</organism>
<protein>
    <submittedName>
        <fullName evidence="4">Glycerol ABC transporter substrate-binding protein</fullName>
    </submittedName>
</protein>
<evidence type="ECO:0000256" key="2">
    <source>
        <dbReference type="SAM" id="SignalP"/>
    </source>
</evidence>
<dbReference type="Proteomes" id="UP000320801">
    <property type="component" value="Unassembled WGS sequence"/>
</dbReference>
<sequence>MNKSKLIAILSASSILSTPLIAVSCSSRPNEVIFRLPQGENWPLASAVKPFVEYYNKTQKDNPDFIKVKAVFSQKDGIFSEFELIKSIKESIESGRLNTVPNLILGAQSGAYVINQDRRLLDVSDTGVNKKYFIKEIANLHSQLSGQADDDKLYNLPFDNIDVNALQINLDLMYKMFELIKEGGGQVDESSKIYEKALEASKTGSNIPDKSIWLALKAKKDGFKNLQKVDDETFSSLEGVRHFSKAFAEGVELDYDKVNKDTLPGEVYAIDYQEDTFLQELQARTNKATFELKTNKDNPNQPTSIQYNIVSDPDVQKSFKELWDDYNDSVITYSNDIDAKTSKHFQSVKYMSNKGSEWGSYRILKYHSAISYAPSLGANSIFQTPRSHYLFTSKDSFGTHTEEEFKKYTAQKDDVSINPQIILNKKGGNKVFQEGGSSIIPVDVKDERFNKATKAFIKWLYTGENDIIQDIREAGLKEPNWKTFAKLSGYIMPISEITKEENIKWVDEEYAKYEKRISEEESKGDQKDDKKIYDESSYKNHLVSYKISLESILKLKQNDVKPLSLVKDDVTAEITKAILSGMFNSSKYDSPSKTSADKMIESFTNLVNANK</sequence>
<dbReference type="EMBL" id="SMDN01000017">
    <property type="protein sequence ID" value="TQC51306.1"/>
    <property type="molecule type" value="Genomic_DNA"/>
</dbReference>
<evidence type="ECO:0000259" key="3">
    <source>
        <dbReference type="Pfam" id="PF03202"/>
    </source>
</evidence>
<reference evidence="4 5" key="1">
    <citation type="submission" date="2019-03" db="EMBL/GenBank/DDBJ databases">
        <title>Characterization of a novel Mycoplasma cynos real-time PCR assay.</title>
        <authorList>
            <person name="Tallmadge R.L."/>
            <person name="Mitchell P.K."/>
            <person name="Goodman L."/>
        </authorList>
    </citation>
    <scope>NUCLEOTIDE SEQUENCE [LARGE SCALE GENOMIC DNA]</scope>
    <source>
        <strain evidence="4 5">1642</strain>
    </source>
</reference>
<dbReference type="InterPro" id="IPR054825">
    <property type="entry name" value="P68-like"/>
</dbReference>
<proteinExistence type="inferred from homology"/>
<comment type="similarity">
    <text evidence="1">Belongs to the MG185/MG260 family.</text>
</comment>
<evidence type="ECO:0000256" key="1">
    <source>
        <dbReference type="ARBA" id="ARBA00009031"/>
    </source>
</evidence>
<dbReference type="RefSeq" id="WP_141484162.1">
    <property type="nucleotide sequence ID" value="NZ_SMDN01000017.1"/>
</dbReference>
<dbReference type="Pfam" id="PF03202">
    <property type="entry name" value="Lipoprotein_10"/>
    <property type="match status" value="1"/>
</dbReference>
<keyword evidence="5" id="KW-1185">Reference proteome</keyword>
<feature type="domain" description="Mycoplasma lipoprotein C-terminal" evidence="3">
    <location>
        <begin position="436"/>
        <end position="518"/>
    </location>
</feature>
<dbReference type="OrthoDB" id="394917at2"/>
<evidence type="ECO:0000313" key="4">
    <source>
        <dbReference type="EMBL" id="TQC51306.1"/>
    </source>
</evidence>
<evidence type="ECO:0000313" key="5">
    <source>
        <dbReference type="Proteomes" id="UP000320801"/>
    </source>
</evidence>
<keyword evidence="2" id="KW-0732">Signal</keyword>
<dbReference type="AlphaFoldDB" id="A0A507SK48"/>
<dbReference type="NCBIfam" id="NF045826">
    <property type="entry name" value="lipo_P68"/>
    <property type="match status" value="1"/>
</dbReference>
<name>A0A507SK48_9BACT</name>
<dbReference type="InterPro" id="IPR004890">
    <property type="entry name" value="Lipoprotein_10_C"/>
</dbReference>
<dbReference type="PROSITE" id="PS51257">
    <property type="entry name" value="PROKAR_LIPOPROTEIN"/>
    <property type="match status" value="1"/>
</dbReference>